<evidence type="ECO:0000256" key="1">
    <source>
        <dbReference type="ARBA" id="ARBA00006525"/>
    </source>
</evidence>
<comment type="similarity">
    <text evidence="1">Belongs to the DprA/Smf family.</text>
</comment>
<evidence type="ECO:0000259" key="3">
    <source>
        <dbReference type="Pfam" id="PF17782"/>
    </source>
</evidence>
<dbReference type="EMBL" id="JABFMT010000006">
    <property type="protein sequence ID" value="NUU01662.1"/>
    <property type="molecule type" value="Genomic_DNA"/>
</dbReference>
<evidence type="ECO:0000259" key="2">
    <source>
        <dbReference type="Pfam" id="PF02481"/>
    </source>
</evidence>
<dbReference type="PANTHER" id="PTHR43022:SF1">
    <property type="entry name" value="PROTEIN SMF"/>
    <property type="match status" value="1"/>
</dbReference>
<dbReference type="PANTHER" id="PTHR43022">
    <property type="entry name" value="PROTEIN SMF"/>
    <property type="match status" value="1"/>
</dbReference>
<dbReference type="InterPro" id="IPR057666">
    <property type="entry name" value="DrpA_SLOG"/>
</dbReference>
<proteinExistence type="inferred from homology"/>
<dbReference type="NCBIfam" id="TIGR00732">
    <property type="entry name" value="dprA"/>
    <property type="match status" value="1"/>
</dbReference>
<evidence type="ECO:0000313" key="4">
    <source>
        <dbReference type="EMBL" id="NUU01662.1"/>
    </source>
</evidence>
<feature type="domain" description="DprA winged helix" evidence="3">
    <location>
        <begin position="338"/>
        <end position="389"/>
    </location>
</feature>
<reference evidence="4 5" key="1">
    <citation type="journal article" date="2020" name="Front. Plant Sci.">
        <title>Isolation of Rhizosphere Bacteria That Improve Quality and Water Stress Tolerance in Greenhouse Ornamentals.</title>
        <authorList>
            <person name="Nordstedt N.P."/>
            <person name="Jones M.L."/>
        </authorList>
    </citation>
    <scope>NUCLEOTIDE SEQUENCE [LARGE SCALE GENOMIC DNA]</scope>
    <source>
        <strain evidence="4 5">C6C2</strain>
    </source>
</reference>
<dbReference type="Gene3D" id="3.40.50.450">
    <property type="match status" value="1"/>
</dbReference>
<evidence type="ECO:0000313" key="5">
    <source>
        <dbReference type="Proteomes" id="UP000536746"/>
    </source>
</evidence>
<accession>A0ABX2M096</accession>
<dbReference type="Proteomes" id="UP000536746">
    <property type="component" value="Unassembled WGS sequence"/>
</dbReference>
<dbReference type="Pfam" id="PF17782">
    <property type="entry name" value="WHD_DprA"/>
    <property type="match status" value="1"/>
</dbReference>
<dbReference type="InterPro" id="IPR003488">
    <property type="entry name" value="DprA"/>
</dbReference>
<feature type="domain" description="Smf/DprA SLOG" evidence="2">
    <location>
        <begin position="95"/>
        <end position="303"/>
    </location>
</feature>
<dbReference type="SUPFAM" id="SSF102405">
    <property type="entry name" value="MCP/YpsA-like"/>
    <property type="match status" value="1"/>
</dbReference>
<organism evidence="4 5">
    <name type="scientific">Herbaspirillum robiniae</name>
    <dbReference type="NCBI Taxonomy" id="2014887"/>
    <lineage>
        <taxon>Bacteria</taxon>
        <taxon>Pseudomonadati</taxon>
        <taxon>Pseudomonadota</taxon>
        <taxon>Betaproteobacteria</taxon>
        <taxon>Burkholderiales</taxon>
        <taxon>Oxalobacteraceae</taxon>
        <taxon>Herbaspirillum</taxon>
    </lineage>
</organism>
<protein>
    <submittedName>
        <fullName evidence="4">DNA-protecting protein DprA</fullName>
    </submittedName>
</protein>
<dbReference type="Pfam" id="PF02481">
    <property type="entry name" value="DNA_processg_A"/>
    <property type="match status" value="1"/>
</dbReference>
<sequence length="395" mass="41202">MDISSQHEHGADDRDPASLEAWLRLTLADGIGPEGGRRLLAAFGLPGHVLKAGRAALEAVVTPRAAAALLGTPGATQRARIAATLAWAQQPGHAIVTLADPQYPSSLLNIADPPLLLYVRGNAALLRAEALAVVGSRNATAQGQAHAERFSEEASRAGLAIVSGLALGIDAAAHEGGLRGPGSTVAVIGTGIDIDYPLRNRALAQRIAQQGCIVSEYPLGMPPLAANFPRRNRLISGLARAVLVVEAAAQSGSLITARMAAEQGRDVFAIPGSIHSPLAKGCHQLIRQGAKLVETVQDILEEMPVARRIPAVAAMATDEVQTCRSGIEKGVENGVENGDAEAAVVMHAMGFDPVDSDTLALRCKLDAARLSGLLLMLELEGRIEVLPGGRYRRLG</sequence>
<dbReference type="RefSeq" id="WP_175354614.1">
    <property type="nucleotide sequence ID" value="NZ_JABFMT010000006.1"/>
</dbReference>
<keyword evidence="5" id="KW-1185">Reference proteome</keyword>
<comment type="caution">
    <text evidence="4">The sequence shown here is derived from an EMBL/GenBank/DDBJ whole genome shotgun (WGS) entry which is preliminary data.</text>
</comment>
<dbReference type="InterPro" id="IPR041614">
    <property type="entry name" value="DprA_WH"/>
</dbReference>
<dbReference type="Gene3D" id="1.10.10.10">
    <property type="entry name" value="Winged helix-like DNA-binding domain superfamily/Winged helix DNA-binding domain"/>
    <property type="match status" value="1"/>
</dbReference>
<gene>
    <name evidence="4" type="primary">dprA</name>
    <name evidence="4" type="ORF">HNO84_08630</name>
</gene>
<dbReference type="InterPro" id="IPR036388">
    <property type="entry name" value="WH-like_DNA-bd_sf"/>
</dbReference>
<name>A0ABX2M096_9BURK</name>